<evidence type="ECO:0000313" key="4">
    <source>
        <dbReference type="Proteomes" id="UP000647017"/>
    </source>
</evidence>
<reference evidence="3 4" key="1">
    <citation type="submission" date="2021-01" db="EMBL/GenBank/DDBJ databases">
        <title>Whole genome shotgun sequence of Verrucosispora andamanensis NBRC 109075.</title>
        <authorList>
            <person name="Komaki H."/>
            <person name="Tamura T."/>
        </authorList>
    </citation>
    <scope>NUCLEOTIDE SEQUENCE [LARGE SCALE GENOMIC DNA]</scope>
    <source>
        <strain evidence="3 4">NBRC 109075</strain>
    </source>
</reference>
<feature type="region of interest" description="Disordered" evidence="1">
    <location>
        <begin position="441"/>
        <end position="478"/>
    </location>
</feature>
<evidence type="ECO:0000259" key="2">
    <source>
        <dbReference type="Pfam" id="PF03432"/>
    </source>
</evidence>
<organism evidence="3 4">
    <name type="scientific">Micromonospora andamanensis</name>
    <dbReference type="NCBI Taxonomy" id="1287068"/>
    <lineage>
        <taxon>Bacteria</taxon>
        <taxon>Bacillati</taxon>
        <taxon>Actinomycetota</taxon>
        <taxon>Actinomycetes</taxon>
        <taxon>Micromonosporales</taxon>
        <taxon>Micromonosporaceae</taxon>
        <taxon>Micromonospora</taxon>
    </lineage>
</organism>
<dbReference type="InterPro" id="IPR005094">
    <property type="entry name" value="Endonuclease_MobA/VirD2"/>
</dbReference>
<feature type="domain" description="MobA/VirD2-like nuclease" evidence="2">
    <location>
        <begin position="75"/>
        <end position="171"/>
    </location>
</feature>
<keyword evidence="4" id="KW-1185">Reference proteome</keyword>
<gene>
    <name evidence="3" type="ORF">Van01_54220</name>
</gene>
<feature type="region of interest" description="Disordered" evidence="1">
    <location>
        <begin position="177"/>
        <end position="205"/>
    </location>
</feature>
<protein>
    <recommendedName>
        <fullName evidence="2">MobA/VirD2-like nuclease domain-containing protein</fullName>
    </recommendedName>
</protein>
<accession>A0ABQ4I2T2</accession>
<sequence>MISRVHPRGRRVAGLLRYLYGPGRREEHRNPRLVAAWDGAGDLQSLEPRITAAGKRDFRRLVTLLEEPVRRIERPPKRYVWHTSMRLAPEDRARTFSDETWGHMAREMLREIGVATPADDEGLRWVVVRHGDDHVHIVATLVREDGRISWLRNDYPRTVAATYDVARRYGLRRAVAPADRTAHRRPSAAELNKSARRGRRETPRDELRRRVRMAVAGAATETEFFDRVRGAGLLLRLRNSTTASGQVTGYAVALPADLTADGMPVYYGGGKLAADLALPKLRRRWASPASTDVPPVGRAERTAALADAARVTRAAADEIRQTAYADPARAQAAALAASDLLTALAYTVEGDRRGNLTRVAETFDKAARDIRGRVVGHTGRSYELRAMSRLVVLMGRVSGDGDMLAALALMMDLARLADALEHLRHAQRRLHQAQAARSAAAALRELADRPGMPAGSSLTPTPATGPSMATPRRTDLSR</sequence>
<evidence type="ECO:0000313" key="3">
    <source>
        <dbReference type="EMBL" id="GIJ12208.1"/>
    </source>
</evidence>
<name>A0ABQ4I2T2_9ACTN</name>
<proteinExistence type="predicted"/>
<dbReference type="EMBL" id="BOOZ01000047">
    <property type="protein sequence ID" value="GIJ12208.1"/>
    <property type="molecule type" value="Genomic_DNA"/>
</dbReference>
<evidence type="ECO:0000256" key="1">
    <source>
        <dbReference type="SAM" id="MobiDB-lite"/>
    </source>
</evidence>
<comment type="caution">
    <text evidence="3">The sequence shown here is derived from an EMBL/GenBank/DDBJ whole genome shotgun (WGS) entry which is preliminary data.</text>
</comment>
<dbReference type="Pfam" id="PF03432">
    <property type="entry name" value="Relaxase"/>
    <property type="match status" value="1"/>
</dbReference>
<dbReference type="Proteomes" id="UP000647017">
    <property type="component" value="Unassembled WGS sequence"/>
</dbReference>